<dbReference type="EMBL" id="AWTN01000148">
    <property type="protein sequence ID" value="KGG83032.1"/>
    <property type="molecule type" value="Genomic_DNA"/>
</dbReference>
<sequence>MRTAGEIAQRALIRAGVVASGETPTAAELQDAVTTLSDMLDSWSLERLTVFGTKEMVIPVAGLSRITIGPSGTLVAVRPNAVISAFLRTSVGDTSMNQAAPEFLDSILHKDETDVDSYWFSYEGAMPDGIIQIWPIPDSGELHLRATAPIVQITDVNDELDLPPGWNHAMVLNLAVNVCGEYGFPVPEGLAALAQTAKANIKRANLQPAVATFDVAITANRDGMAEFYYGR</sequence>
<evidence type="ECO:0000313" key="1">
    <source>
        <dbReference type="EMBL" id="KGG83032.1"/>
    </source>
</evidence>
<proteinExistence type="predicted"/>
<name>A0A0E3B881_9BURK</name>
<dbReference type="AlphaFoldDB" id="A0A0E3B881"/>
<organism evidence="1 2">
    <name type="scientific">Comamonas thiooxydans</name>
    <dbReference type="NCBI Taxonomy" id="363952"/>
    <lineage>
        <taxon>Bacteria</taxon>
        <taxon>Pseudomonadati</taxon>
        <taxon>Pseudomonadota</taxon>
        <taxon>Betaproteobacteria</taxon>
        <taxon>Burkholderiales</taxon>
        <taxon>Comamonadaceae</taxon>
        <taxon>Comamonas</taxon>
    </lineage>
</organism>
<protein>
    <submittedName>
        <fullName evidence="1">Uncharacterized protein</fullName>
    </submittedName>
</protein>
<dbReference type="InterPro" id="IPR038258">
    <property type="entry name" value="Gp4_sf"/>
</dbReference>
<dbReference type="RefSeq" id="WP_034383554.1">
    <property type="nucleotide sequence ID" value="NZ_AWTN01000148.1"/>
</dbReference>
<evidence type="ECO:0000313" key="2">
    <source>
        <dbReference type="Proteomes" id="UP000029567"/>
    </source>
</evidence>
<gene>
    <name evidence="1" type="ORF">P245_25745</name>
</gene>
<accession>A0A0E3B881</accession>
<dbReference type="Proteomes" id="UP000029567">
    <property type="component" value="Unassembled WGS sequence"/>
</dbReference>
<dbReference type="Gene3D" id="1.10.3230.20">
    <property type="entry name" value="P22 tail accessory factor (Gp4)"/>
    <property type="match status" value="2"/>
</dbReference>
<reference evidence="1 2" key="1">
    <citation type="submission" date="2013-09" db="EMBL/GenBank/DDBJ databases">
        <title>High correlation between genotypes and phenotypes of environmental bacteria Comamonas testosteroni strains.</title>
        <authorList>
            <person name="Liu L."/>
            <person name="Zhu W."/>
            <person name="Xia X."/>
            <person name="Xu B."/>
            <person name="Luo M."/>
            <person name="Wang G."/>
        </authorList>
    </citation>
    <scope>NUCLEOTIDE SEQUENCE [LARGE SCALE GENOMIC DNA]</scope>
    <source>
        <strain evidence="1 2">JL14</strain>
    </source>
</reference>
<comment type="caution">
    <text evidence="1">The sequence shown here is derived from an EMBL/GenBank/DDBJ whole genome shotgun (WGS) entry which is preliminary data.</text>
</comment>